<feature type="region of interest" description="Disordered" evidence="1">
    <location>
        <begin position="92"/>
        <end position="136"/>
    </location>
</feature>
<keyword evidence="3" id="KW-1185">Reference proteome</keyword>
<dbReference type="Proteomes" id="UP000216004">
    <property type="component" value="Unassembled WGS sequence"/>
</dbReference>
<evidence type="ECO:0000256" key="1">
    <source>
        <dbReference type="SAM" id="MobiDB-lite"/>
    </source>
</evidence>
<protein>
    <submittedName>
        <fullName evidence="2">Uncharacterized protein</fullName>
    </submittedName>
</protein>
<proteinExistence type="predicted"/>
<accession>A0A261ESR0</accession>
<name>A0A261ESR0_9BIFI</name>
<evidence type="ECO:0000313" key="2">
    <source>
        <dbReference type="EMBL" id="OZG49893.1"/>
    </source>
</evidence>
<sequence>MDNEGKNLGKVFAIYNSEYPVFGIEFIRVEDEDQIYEVAQQSSELFNDEEIDVIRERLIAIRVEYLDDYEDLDSPDAIKAYSQYGWQTSESELVPDGSLSDGDSISNSDLSTYQEDQYDRCETTYPDKYNPGAVEA</sequence>
<dbReference type="RefSeq" id="WP_094722453.1">
    <property type="nucleotide sequence ID" value="NZ_MWWS01000004.1"/>
</dbReference>
<organism evidence="2 3">
    <name type="scientific">Bombiscardovia coagulans</name>
    <dbReference type="NCBI Taxonomy" id="686666"/>
    <lineage>
        <taxon>Bacteria</taxon>
        <taxon>Bacillati</taxon>
        <taxon>Actinomycetota</taxon>
        <taxon>Actinomycetes</taxon>
        <taxon>Bifidobacteriales</taxon>
        <taxon>Bifidobacteriaceae</taxon>
        <taxon>Bombiscardovia</taxon>
    </lineage>
</organism>
<dbReference type="AlphaFoldDB" id="A0A261ESR0"/>
<gene>
    <name evidence="2" type="ORF">BOCO_0410</name>
</gene>
<reference evidence="2 3" key="1">
    <citation type="journal article" date="2017" name="BMC Genomics">
        <title>Comparative genomic and phylogenomic analyses of the Bifidobacteriaceae family.</title>
        <authorList>
            <person name="Lugli G.A."/>
            <person name="Milani C."/>
            <person name="Turroni F."/>
            <person name="Duranti S."/>
            <person name="Mancabelli L."/>
            <person name="Mangifesta M."/>
            <person name="Ferrario C."/>
            <person name="Modesto M."/>
            <person name="Mattarelli P."/>
            <person name="Jiri K."/>
            <person name="van Sinderen D."/>
            <person name="Ventura M."/>
        </authorList>
    </citation>
    <scope>NUCLEOTIDE SEQUENCE [LARGE SCALE GENOMIC DNA]</scope>
    <source>
        <strain evidence="2 3">DSM 22924</strain>
    </source>
</reference>
<feature type="compositionally biased region" description="Polar residues" evidence="1">
    <location>
        <begin position="101"/>
        <end position="115"/>
    </location>
</feature>
<evidence type="ECO:0000313" key="3">
    <source>
        <dbReference type="Proteomes" id="UP000216004"/>
    </source>
</evidence>
<dbReference type="EMBL" id="MWWS01000004">
    <property type="protein sequence ID" value="OZG49893.1"/>
    <property type="molecule type" value="Genomic_DNA"/>
</dbReference>
<comment type="caution">
    <text evidence="2">The sequence shown here is derived from an EMBL/GenBank/DDBJ whole genome shotgun (WGS) entry which is preliminary data.</text>
</comment>